<evidence type="ECO:0000313" key="2">
    <source>
        <dbReference type="Proteomes" id="UP000674318"/>
    </source>
</evidence>
<dbReference type="OrthoDB" id="271171at2759"/>
<dbReference type="PANTHER" id="PTHR12507">
    <property type="entry name" value="REDUCED GROWTH PHENOTYPE 1 RGP1, YEAST -RELATED"/>
    <property type="match status" value="1"/>
</dbReference>
<dbReference type="EMBL" id="JAFJZO010000034">
    <property type="protein sequence ID" value="KAG5494131.1"/>
    <property type="molecule type" value="Genomic_DNA"/>
</dbReference>
<dbReference type="InterPro" id="IPR014848">
    <property type="entry name" value="Rgp1"/>
</dbReference>
<reference evidence="1 2" key="1">
    <citation type="submission" date="2021-02" db="EMBL/GenBank/DDBJ databases">
        <title>Porcisia hertigi Genome sequencing and assembly.</title>
        <authorList>
            <person name="Almutairi H."/>
            <person name="Gatherer D."/>
        </authorList>
    </citation>
    <scope>NUCLEOTIDE SEQUENCE [LARGE SCALE GENOMIC DNA]</scope>
    <source>
        <strain evidence="1 2">C119</strain>
    </source>
</reference>
<dbReference type="AlphaFoldDB" id="A0A836HJ39"/>
<gene>
    <name evidence="1" type="ORF">JKF63_01966</name>
</gene>
<sequence>MQFSLAMTATPHRSWYIDGDVVKVRVGLTCVPEMAQDTRKELIPLPGVQQHNHFSIDSSEADSGETDVRVGPLEVELRGLVEVDLSVMKPIRWPAAAGDRKIQMSPPSRGSPSVEVYTLYSTGRKHLREWMQLKRNESVAIEFVFRLPEGCPPTFKGRAADYRHDITISATWFTARSAYSAKAAAPHTCALEIPLIVFNTVASVAQLPLMSLFPLRPDSALVAEGFHFQATSLAAVPEPSMAAPLTDVMRPQDAQLRTSLTVRHDAKAMMQSCLAAQRQPLSLMMPCRGVNVLQIHLRSSCISLGDYLQGMLTVIEPSQGLQDTIDDLQAQRKQHQETPVPVSVTLSLELLECCTQEFALAMQDDSVVDTRVHGFDKFICANRRVVHQSEFCVLDTPCVPFEFSLPVGFLPTTTITDITTFLWQLRAVVTVVPRKALALTAKPGVDRLGPLLEPVAGVFPLLVVPPSVPCKVRQGAAW</sequence>
<accession>A0A836HJ39</accession>
<evidence type="ECO:0000313" key="1">
    <source>
        <dbReference type="EMBL" id="KAG5494131.1"/>
    </source>
</evidence>
<name>A0A836HJ39_9TRYP</name>
<dbReference type="KEGG" id="phet:94288086"/>
<dbReference type="GeneID" id="94288086"/>
<proteinExistence type="predicted"/>
<organism evidence="1 2">
    <name type="scientific">Porcisia hertigi</name>
    <dbReference type="NCBI Taxonomy" id="2761500"/>
    <lineage>
        <taxon>Eukaryota</taxon>
        <taxon>Discoba</taxon>
        <taxon>Euglenozoa</taxon>
        <taxon>Kinetoplastea</taxon>
        <taxon>Metakinetoplastina</taxon>
        <taxon>Trypanosomatida</taxon>
        <taxon>Trypanosomatidae</taxon>
        <taxon>Leishmaniinae</taxon>
        <taxon>Porcisia</taxon>
    </lineage>
</organism>
<protein>
    <submittedName>
        <fullName evidence="1">Uncharacterized protein</fullName>
    </submittedName>
</protein>
<keyword evidence="2" id="KW-1185">Reference proteome</keyword>
<dbReference type="Proteomes" id="UP000674318">
    <property type="component" value="Unassembled WGS sequence"/>
</dbReference>
<dbReference type="RefSeq" id="XP_067754166.1">
    <property type="nucleotide sequence ID" value="XM_067898009.1"/>
</dbReference>
<comment type="caution">
    <text evidence="1">The sequence shown here is derived from an EMBL/GenBank/DDBJ whole genome shotgun (WGS) entry which is preliminary data.</text>
</comment>